<accession>F7C391</accession>
<reference evidence="5" key="3">
    <citation type="submission" date="2025-09" db="UniProtKB">
        <authorList>
            <consortium name="Ensembl"/>
        </authorList>
    </citation>
    <scope>IDENTIFICATION</scope>
    <source>
        <strain evidence="5">Thoroughbred</strain>
    </source>
</reference>
<dbReference type="SMART" id="SM01292">
    <property type="entry name" value="N1221"/>
    <property type="match status" value="1"/>
</dbReference>
<protein>
    <submittedName>
        <fullName evidence="5">Striatin interacting protein 2</fullName>
    </submittedName>
</protein>
<feature type="region of interest" description="Disordered" evidence="2">
    <location>
        <begin position="1"/>
        <end position="48"/>
    </location>
</feature>
<gene>
    <name evidence="5 7" type="primary">STRIP2</name>
</gene>
<evidence type="ECO:0000313" key="7">
    <source>
        <dbReference type="VGNC" id="VGNC:23718"/>
    </source>
</evidence>
<name>F7C391_HORSE</name>
<dbReference type="GeneTree" id="ENSGT00400000022095"/>
<dbReference type="InterPro" id="IPR012486">
    <property type="entry name" value="Far11/STRP_N"/>
</dbReference>
<evidence type="ECO:0000259" key="4">
    <source>
        <dbReference type="SMART" id="SM01293"/>
    </source>
</evidence>
<dbReference type="Pfam" id="PF11882">
    <property type="entry name" value="DUF3402"/>
    <property type="match status" value="1"/>
</dbReference>
<feature type="compositionally biased region" description="Low complexity" evidence="2">
    <location>
        <begin position="1"/>
        <end position="16"/>
    </location>
</feature>
<dbReference type="InterPro" id="IPR021819">
    <property type="entry name" value="Far11/STRP_C"/>
</dbReference>
<dbReference type="InterPro" id="IPR040185">
    <property type="entry name" value="Far11/STRP"/>
</dbReference>
<feature type="domain" description="Far11/STRP C-terminal" evidence="4">
    <location>
        <begin position="432"/>
        <end position="788"/>
    </location>
</feature>
<feature type="region of interest" description="Disordered" evidence="2">
    <location>
        <begin position="319"/>
        <end position="343"/>
    </location>
</feature>
<evidence type="ECO:0000259" key="3">
    <source>
        <dbReference type="SMART" id="SM01292"/>
    </source>
</evidence>
<keyword evidence="6" id="KW-1185">Reference proteome</keyword>
<evidence type="ECO:0000313" key="5">
    <source>
        <dbReference type="Ensembl" id="ENSECAP00000021153.2"/>
    </source>
</evidence>
<reference evidence="5" key="2">
    <citation type="submission" date="2025-08" db="UniProtKB">
        <authorList>
            <consortium name="Ensembl"/>
        </authorList>
    </citation>
    <scope>IDENTIFICATION</scope>
    <source>
        <strain evidence="5">Thoroughbred</strain>
    </source>
</reference>
<dbReference type="HOGENOM" id="CLU_011008_1_0_1"/>
<dbReference type="AlphaFoldDB" id="F7C391"/>
<feature type="domain" description="Far11/STRP N-terminal" evidence="3">
    <location>
        <begin position="46"/>
        <end position="352"/>
    </location>
</feature>
<evidence type="ECO:0000313" key="6">
    <source>
        <dbReference type="Proteomes" id="UP000002281"/>
    </source>
</evidence>
<feature type="compositionally biased region" description="Basic and acidic residues" evidence="2">
    <location>
        <begin position="28"/>
        <end position="41"/>
    </location>
</feature>
<evidence type="ECO:0000256" key="1">
    <source>
        <dbReference type="ARBA" id="ARBA00007062"/>
    </source>
</evidence>
<dbReference type="PANTHER" id="PTHR13239:SF6">
    <property type="entry name" value="STRIATIN-INTERACTING PROTEIN 2"/>
    <property type="match status" value="1"/>
</dbReference>
<dbReference type="Proteomes" id="UP000002281">
    <property type="component" value="Chromosome 4"/>
</dbReference>
<organism evidence="5 6">
    <name type="scientific">Equus caballus</name>
    <name type="common">Horse</name>
    <dbReference type="NCBI Taxonomy" id="9796"/>
    <lineage>
        <taxon>Eukaryota</taxon>
        <taxon>Metazoa</taxon>
        <taxon>Chordata</taxon>
        <taxon>Craniata</taxon>
        <taxon>Vertebrata</taxon>
        <taxon>Euteleostomi</taxon>
        <taxon>Mammalia</taxon>
        <taxon>Eutheria</taxon>
        <taxon>Laurasiatheria</taxon>
        <taxon>Perissodactyla</taxon>
        <taxon>Equidae</taxon>
        <taxon>Equus</taxon>
    </lineage>
</organism>
<evidence type="ECO:0000256" key="2">
    <source>
        <dbReference type="SAM" id="MobiDB-lite"/>
    </source>
</evidence>
<sequence>MEDPAAPGAGSPPADGNGNGKGKQAAPKGREAFRSQRRESEGSVDCPTLEFEYGDSDGHAAELSELYSYTENLEFTTNRRCFEEDFKTQVQGKEWLELEEDAQKAYVMGLLDRLEVVSRERRLKVARAVLYLAQGTFGECDSEVDVLHWSRYNCFLLYQMGTFSAFLELLHMEIDNSQACSSALRKPAISIADSTELRVLLSVMYLMVENIRLERETDSCGWRTARDTFRTELSFSMHNEEPFALLLFSMVTKFCSGLAPHFPIKKVLLLLWKVVMFTLGGFEHLQALKVQKRAELGLPPLAEDSIQVVKSMRAASPPSYTLDLGESQLAPPPSKLRGRRGSRRQLLTKQDSLDIYNERDLFKTEEPATEEEEESTGDGERTLDGELDLLEQDPLVPPPPSQTLLSAERVAFPKGLPWAPKVRDTDTLVGLPRPIHESVKTLKQHKYVSIADVQIKNEEELEKCPMSLGEEMVPETPCEILYQGMLYSLPQYMIALLKILLAAAPTSKAKTDSINILADVLPEEMPITVLQSMKLGIDVNRHKEIIVKSISALLLLLLKHFKLNHIYQFEYVSQHLVFANCIPLILKFFNQNILSYITAKNSISVLDYPCCTIQDLPELTTESLEAGDNNQFCWRNLFSCINLLRLLNKLTKWKHSRTMMLVVFKSAPILKRALKVKQAMLQLYVLKLLKIQTKYLGRQWRKSNMKTMSAIYQKVRHRMNDDWAYGNDIDARPWDFQAEECTLRANIEAFNSRRYDRPQDSEFSPVDNCLQSVLGQRLDLPEDFHYSYELWLEREVFSQPICWEELLQNH</sequence>
<feature type="compositionally biased region" description="Acidic residues" evidence="2">
    <location>
        <begin position="367"/>
        <end position="377"/>
    </location>
</feature>
<dbReference type="VGNC" id="VGNC:23718">
    <property type="gene designation" value="STRIP2"/>
</dbReference>
<dbReference type="PANTHER" id="PTHR13239">
    <property type="entry name" value="PROTEIN REQUIRED FOR HYPHAL ANASTOMOSIS HAM-2"/>
    <property type="match status" value="1"/>
</dbReference>
<reference evidence="5 6" key="1">
    <citation type="journal article" date="2009" name="Science">
        <title>Genome sequence, comparative analysis, and population genetics of the domestic horse.</title>
        <authorList>
            <consortium name="Broad Institute Genome Sequencing Platform"/>
            <consortium name="Broad Institute Whole Genome Assembly Team"/>
            <person name="Wade C.M."/>
            <person name="Giulotto E."/>
            <person name="Sigurdsson S."/>
            <person name="Zoli M."/>
            <person name="Gnerre S."/>
            <person name="Imsland F."/>
            <person name="Lear T.L."/>
            <person name="Adelson D.L."/>
            <person name="Bailey E."/>
            <person name="Bellone R.R."/>
            <person name="Bloecker H."/>
            <person name="Distl O."/>
            <person name="Edgar R.C."/>
            <person name="Garber M."/>
            <person name="Leeb T."/>
            <person name="Mauceli E."/>
            <person name="MacLeod J.N."/>
            <person name="Penedo M.C.T."/>
            <person name="Raison J.M."/>
            <person name="Sharpe T."/>
            <person name="Vogel J."/>
            <person name="Andersson L."/>
            <person name="Antczak D.F."/>
            <person name="Biagi T."/>
            <person name="Binns M.M."/>
            <person name="Chowdhary B.P."/>
            <person name="Coleman S.J."/>
            <person name="Della Valle G."/>
            <person name="Fryc S."/>
            <person name="Guerin G."/>
            <person name="Hasegawa T."/>
            <person name="Hill E.W."/>
            <person name="Jurka J."/>
            <person name="Kiialainen A."/>
            <person name="Lindgren G."/>
            <person name="Liu J."/>
            <person name="Magnani E."/>
            <person name="Mickelson J.R."/>
            <person name="Murray J."/>
            <person name="Nergadze S.G."/>
            <person name="Onofrio R."/>
            <person name="Pedroni S."/>
            <person name="Piras M.F."/>
            <person name="Raudsepp T."/>
            <person name="Rocchi M."/>
            <person name="Roeed K.H."/>
            <person name="Ryder O.A."/>
            <person name="Searle S."/>
            <person name="Skow L."/>
            <person name="Swinburne J.E."/>
            <person name="Syvaenen A.C."/>
            <person name="Tozaki T."/>
            <person name="Valberg S.J."/>
            <person name="Vaudin M."/>
            <person name="White J.R."/>
            <person name="Zody M.C."/>
            <person name="Lander E.S."/>
            <person name="Lindblad-Toh K."/>
        </authorList>
    </citation>
    <scope>NUCLEOTIDE SEQUENCE [LARGE SCALE GENOMIC DNA]</scope>
    <source>
        <strain evidence="5 6">Thoroughbred</strain>
    </source>
</reference>
<dbReference type="Ensembl" id="ENSECAT00000025427.3">
    <property type="protein sequence ID" value="ENSECAP00000021153.2"/>
    <property type="gene ID" value="ENSECAG00000023334.4"/>
</dbReference>
<feature type="region of interest" description="Disordered" evidence="2">
    <location>
        <begin position="359"/>
        <end position="382"/>
    </location>
</feature>
<dbReference type="ExpressionAtlas" id="F7C391">
    <property type="expression patterns" value="baseline"/>
</dbReference>
<dbReference type="Bgee" id="ENSECAG00000023334">
    <property type="expression patterns" value="Expressed in gluteus medius and 21 other cell types or tissues"/>
</dbReference>
<dbReference type="SMART" id="SM01293">
    <property type="entry name" value="DUF3402"/>
    <property type="match status" value="1"/>
</dbReference>
<dbReference type="Pfam" id="PF07923">
    <property type="entry name" value="N1221"/>
    <property type="match status" value="1"/>
</dbReference>
<proteinExistence type="inferred from homology"/>
<comment type="similarity">
    <text evidence="1">Belongs to the STRIP family.</text>
</comment>